<evidence type="ECO:0000313" key="2">
    <source>
        <dbReference type="EMBL" id="MPC59219.1"/>
    </source>
</evidence>
<proteinExistence type="predicted"/>
<comment type="caution">
    <text evidence="2">The sequence shown here is derived from an EMBL/GenBank/DDBJ whole genome shotgun (WGS) entry which is preliminary data.</text>
</comment>
<accession>A0A5B7GNM3</accession>
<dbReference type="Proteomes" id="UP000324222">
    <property type="component" value="Unassembled WGS sequence"/>
</dbReference>
<gene>
    <name evidence="2" type="ORF">E2C01_053234</name>
</gene>
<name>A0A5B7GNM3_PORTR</name>
<protein>
    <submittedName>
        <fullName evidence="2">Uncharacterized protein</fullName>
    </submittedName>
</protein>
<keyword evidence="3" id="KW-1185">Reference proteome</keyword>
<dbReference type="AlphaFoldDB" id="A0A5B7GNM3"/>
<sequence>MGEETTVLTGGGPLTEVKVGESGEEPGSRMCLFTSHASRQCFGWLSGSAEAAKLRQLTDVQRALSQLIPSHESFCMGLRIDLAQFTLNRHVC</sequence>
<organism evidence="2 3">
    <name type="scientific">Portunus trituberculatus</name>
    <name type="common">Swimming crab</name>
    <name type="synonym">Neptunus trituberculatus</name>
    <dbReference type="NCBI Taxonomy" id="210409"/>
    <lineage>
        <taxon>Eukaryota</taxon>
        <taxon>Metazoa</taxon>
        <taxon>Ecdysozoa</taxon>
        <taxon>Arthropoda</taxon>
        <taxon>Crustacea</taxon>
        <taxon>Multicrustacea</taxon>
        <taxon>Malacostraca</taxon>
        <taxon>Eumalacostraca</taxon>
        <taxon>Eucarida</taxon>
        <taxon>Decapoda</taxon>
        <taxon>Pleocyemata</taxon>
        <taxon>Brachyura</taxon>
        <taxon>Eubrachyura</taxon>
        <taxon>Portunoidea</taxon>
        <taxon>Portunidae</taxon>
        <taxon>Portuninae</taxon>
        <taxon>Portunus</taxon>
    </lineage>
</organism>
<reference evidence="2 3" key="1">
    <citation type="submission" date="2019-05" db="EMBL/GenBank/DDBJ databases">
        <title>Another draft genome of Portunus trituberculatus and its Hox gene families provides insights of decapod evolution.</title>
        <authorList>
            <person name="Jeong J.-H."/>
            <person name="Song I."/>
            <person name="Kim S."/>
            <person name="Choi T."/>
            <person name="Kim D."/>
            <person name="Ryu S."/>
            <person name="Kim W."/>
        </authorList>
    </citation>
    <scope>NUCLEOTIDE SEQUENCE [LARGE SCALE GENOMIC DNA]</scope>
    <source>
        <tissue evidence="2">Muscle</tissue>
    </source>
</reference>
<evidence type="ECO:0000313" key="3">
    <source>
        <dbReference type="Proteomes" id="UP000324222"/>
    </source>
</evidence>
<dbReference type="EMBL" id="VSRR010016362">
    <property type="protein sequence ID" value="MPC59219.1"/>
    <property type="molecule type" value="Genomic_DNA"/>
</dbReference>
<evidence type="ECO:0000256" key="1">
    <source>
        <dbReference type="SAM" id="MobiDB-lite"/>
    </source>
</evidence>
<feature type="region of interest" description="Disordered" evidence="1">
    <location>
        <begin position="1"/>
        <end position="23"/>
    </location>
</feature>